<evidence type="ECO:0000256" key="4">
    <source>
        <dbReference type="ARBA" id="ARBA00022989"/>
    </source>
</evidence>
<comment type="subcellular location">
    <subcellularLocation>
        <location evidence="1">Membrane</location>
        <topology evidence="1">Multi-pass membrane protein</topology>
    </subcellularLocation>
</comment>
<keyword evidence="3 6" id="KW-0812">Transmembrane</keyword>
<dbReference type="GO" id="GO:0022857">
    <property type="term" value="F:transmembrane transporter activity"/>
    <property type="evidence" value="ECO:0007669"/>
    <property type="project" value="InterPro"/>
</dbReference>
<dbReference type="Gene3D" id="1.20.1250.20">
    <property type="entry name" value="MFS general substrate transporter like domains"/>
    <property type="match status" value="1"/>
</dbReference>
<feature type="transmembrane region" description="Helical" evidence="6">
    <location>
        <begin position="437"/>
        <end position="461"/>
    </location>
</feature>
<feature type="transmembrane region" description="Helical" evidence="6">
    <location>
        <begin position="406"/>
        <end position="425"/>
    </location>
</feature>
<feature type="domain" description="Major facilitator superfamily (MFS) profile" evidence="7">
    <location>
        <begin position="29"/>
        <end position="491"/>
    </location>
</feature>
<feature type="transmembrane region" description="Helical" evidence="6">
    <location>
        <begin position="346"/>
        <end position="369"/>
    </location>
</feature>
<proteinExistence type="predicted"/>
<accession>A0AAV1KAQ2</accession>
<dbReference type="Proteomes" id="UP001314205">
    <property type="component" value="Unassembled WGS sequence"/>
</dbReference>
<feature type="transmembrane region" description="Helical" evidence="6">
    <location>
        <begin position="34"/>
        <end position="57"/>
    </location>
</feature>
<dbReference type="AlphaFoldDB" id="A0AAV1KAQ2"/>
<feature type="transmembrane region" description="Helical" evidence="6">
    <location>
        <begin position="467"/>
        <end position="486"/>
    </location>
</feature>
<comment type="caution">
    <text evidence="8">The sequence shown here is derived from an EMBL/GenBank/DDBJ whole genome shotgun (WGS) entry which is preliminary data.</text>
</comment>
<name>A0AAV1KAQ2_9NEOP</name>
<evidence type="ECO:0000313" key="9">
    <source>
        <dbReference type="Proteomes" id="UP001314205"/>
    </source>
</evidence>
<feature type="transmembrane region" description="Helical" evidence="6">
    <location>
        <begin position="381"/>
        <end position="400"/>
    </location>
</feature>
<protein>
    <recommendedName>
        <fullName evidence="7">Major facilitator superfamily (MFS) profile domain-containing protein</fullName>
    </recommendedName>
</protein>
<dbReference type="InterPro" id="IPR011701">
    <property type="entry name" value="MFS"/>
</dbReference>
<keyword evidence="5 6" id="KW-0472">Membrane</keyword>
<keyword evidence="4 6" id="KW-1133">Transmembrane helix</keyword>
<evidence type="ECO:0000256" key="3">
    <source>
        <dbReference type="ARBA" id="ARBA00022692"/>
    </source>
</evidence>
<organism evidence="8 9">
    <name type="scientific">Parnassius mnemosyne</name>
    <name type="common">clouded apollo</name>
    <dbReference type="NCBI Taxonomy" id="213953"/>
    <lineage>
        <taxon>Eukaryota</taxon>
        <taxon>Metazoa</taxon>
        <taxon>Ecdysozoa</taxon>
        <taxon>Arthropoda</taxon>
        <taxon>Hexapoda</taxon>
        <taxon>Insecta</taxon>
        <taxon>Pterygota</taxon>
        <taxon>Neoptera</taxon>
        <taxon>Endopterygota</taxon>
        <taxon>Lepidoptera</taxon>
        <taxon>Glossata</taxon>
        <taxon>Ditrysia</taxon>
        <taxon>Papilionoidea</taxon>
        <taxon>Papilionidae</taxon>
        <taxon>Parnassiinae</taxon>
        <taxon>Parnassini</taxon>
        <taxon>Parnassius</taxon>
        <taxon>Driopa</taxon>
    </lineage>
</organism>
<sequence>MSVVKKVENDAKLQLEAALDLAGFGLYSYILTSLAGLIIISYACIVFAVSIIIPASACELETSNSQQGYIVAGELIGLILGGVVGGYLGDKFGRRRILLFTLVSAATFNGIGSLSVNWVMLLIMQCLASFCAGGQYSLAVTFLSESVPMSKRNLLVLLVNTIFLLSQGILAVIAIPIIPLRFSYHLPGLGIYWNSWRTLNLVYSIPSLLAALWLCFMLKSPKYVFTKGHEEEAINIIKTIHRWNNGKSAKDIQIKGLILDAEQLDGLSSSNDQIVPLFKAPLLKYTVIMITLFLFQQIGSFTIWLPTIANQFVKIVETGVGTDRSLCKIISDSLEAPMDPDVVPCALNVTSLLLVLSVCALQSLLNTLLSLVVNRIGYRNMAICITVVCGMSGIIVNLIPNAYASAVFFMIFLAGILTIGMYTAIAVELFPTHLRALAVALTQTGGNLGLLASVQILNLLLEINCNAGFYIFSSIFVASAFIAAFLPDDRFIRKEQNT</sequence>
<keyword evidence="9" id="KW-1185">Reference proteome</keyword>
<feature type="transmembrane region" description="Helical" evidence="6">
    <location>
        <begin position="97"/>
        <end position="116"/>
    </location>
</feature>
<evidence type="ECO:0000256" key="5">
    <source>
        <dbReference type="ARBA" id="ARBA00023136"/>
    </source>
</evidence>
<dbReference type="InterPro" id="IPR020846">
    <property type="entry name" value="MFS_dom"/>
</dbReference>
<dbReference type="PROSITE" id="PS50850">
    <property type="entry name" value="MFS"/>
    <property type="match status" value="1"/>
</dbReference>
<feature type="transmembrane region" description="Helical" evidence="6">
    <location>
        <begin position="282"/>
        <end position="305"/>
    </location>
</feature>
<evidence type="ECO:0000313" key="8">
    <source>
        <dbReference type="EMBL" id="CAK1579007.1"/>
    </source>
</evidence>
<dbReference type="EMBL" id="CAVLGL010000002">
    <property type="protein sequence ID" value="CAK1579007.1"/>
    <property type="molecule type" value="Genomic_DNA"/>
</dbReference>
<feature type="transmembrane region" description="Helical" evidence="6">
    <location>
        <begin position="122"/>
        <end position="143"/>
    </location>
</feature>
<dbReference type="Pfam" id="PF07690">
    <property type="entry name" value="MFS_1"/>
    <property type="match status" value="1"/>
</dbReference>
<dbReference type="SUPFAM" id="SSF103473">
    <property type="entry name" value="MFS general substrate transporter"/>
    <property type="match status" value="1"/>
</dbReference>
<dbReference type="InterPro" id="IPR036259">
    <property type="entry name" value="MFS_trans_sf"/>
</dbReference>
<feature type="transmembrane region" description="Helical" evidence="6">
    <location>
        <begin position="69"/>
        <end position="88"/>
    </location>
</feature>
<evidence type="ECO:0000256" key="1">
    <source>
        <dbReference type="ARBA" id="ARBA00004141"/>
    </source>
</evidence>
<feature type="transmembrane region" description="Helical" evidence="6">
    <location>
        <begin position="198"/>
        <end position="218"/>
    </location>
</feature>
<evidence type="ECO:0000259" key="7">
    <source>
        <dbReference type="PROSITE" id="PS50850"/>
    </source>
</evidence>
<evidence type="ECO:0000256" key="6">
    <source>
        <dbReference type="SAM" id="Phobius"/>
    </source>
</evidence>
<keyword evidence="2" id="KW-0813">Transport</keyword>
<reference evidence="8 9" key="1">
    <citation type="submission" date="2023-11" db="EMBL/GenBank/DDBJ databases">
        <authorList>
            <person name="Hedman E."/>
            <person name="Englund M."/>
            <person name="Stromberg M."/>
            <person name="Nyberg Akerstrom W."/>
            <person name="Nylinder S."/>
            <person name="Jareborg N."/>
            <person name="Kallberg Y."/>
            <person name="Kronander E."/>
        </authorList>
    </citation>
    <scope>NUCLEOTIDE SEQUENCE [LARGE SCALE GENOMIC DNA]</scope>
</reference>
<dbReference type="PANTHER" id="PTHR23511">
    <property type="entry name" value="SYNAPTIC VESICLE GLYCOPROTEIN 2"/>
    <property type="match status" value="1"/>
</dbReference>
<dbReference type="GO" id="GO:0016020">
    <property type="term" value="C:membrane"/>
    <property type="evidence" value="ECO:0007669"/>
    <property type="project" value="UniProtKB-SubCell"/>
</dbReference>
<feature type="transmembrane region" description="Helical" evidence="6">
    <location>
        <begin position="155"/>
        <end position="178"/>
    </location>
</feature>
<dbReference type="PANTHER" id="PTHR23511:SF35">
    <property type="entry name" value="MAJOR FACILITATOR SUPERFAMILY (MFS) PROFILE DOMAIN-CONTAINING PROTEIN"/>
    <property type="match status" value="1"/>
</dbReference>
<gene>
    <name evidence="8" type="ORF">PARMNEM_LOCUS1020</name>
</gene>
<evidence type="ECO:0000256" key="2">
    <source>
        <dbReference type="ARBA" id="ARBA00022448"/>
    </source>
</evidence>